<sequence length="246" mass="27809">MGRRKHAGRAANERDKTRQSITATALTHACGGLQKTQTTADYLRISGIRWLPLGFCTYFSDLRILNLKGCALIQLPYNFDMLQQLQYLDVSGNPNLALPASLLKCTKLQRLICSPALLETPSSWHLPWIDLEKTVPRLGTLCCKSILLECDIDDLDWLNVHLRQEALMTPLHELKRCYECNTLGHLPASRTRIATVALRRVPLHFSVCSSRCLHQLQATMRLEDALNEEKRTLRLTKFGPGGFSAR</sequence>
<dbReference type="SUPFAM" id="SSF52058">
    <property type="entry name" value="L domain-like"/>
    <property type="match status" value="1"/>
</dbReference>
<dbReference type="Gene3D" id="3.80.10.10">
    <property type="entry name" value="Ribonuclease Inhibitor"/>
    <property type="match status" value="1"/>
</dbReference>
<reference evidence="2 3" key="1">
    <citation type="submission" date="2016-07" db="EMBL/GenBank/DDBJ databases">
        <title>Pervasive Adenine N6-methylation of Active Genes in Fungi.</title>
        <authorList>
            <consortium name="DOE Joint Genome Institute"/>
            <person name="Mondo S.J."/>
            <person name="Dannebaum R.O."/>
            <person name="Kuo R.C."/>
            <person name="Labutti K."/>
            <person name="Haridas S."/>
            <person name="Kuo A."/>
            <person name="Salamov A."/>
            <person name="Ahrendt S.R."/>
            <person name="Lipzen A."/>
            <person name="Sullivan W."/>
            <person name="Andreopoulos W.B."/>
            <person name="Clum A."/>
            <person name="Lindquist E."/>
            <person name="Daum C."/>
            <person name="Ramamoorthy G.K."/>
            <person name="Gryganskyi A."/>
            <person name="Culley D."/>
            <person name="Magnuson J.K."/>
            <person name="James T.Y."/>
            <person name="O'Malley M.A."/>
            <person name="Stajich J.E."/>
            <person name="Spatafora J.W."/>
            <person name="Visel A."/>
            <person name="Grigoriev I.V."/>
        </authorList>
    </citation>
    <scope>NUCLEOTIDE SEQUENCE [LARGE SCALE GENOMIC DNA]</scope>
    <source>
        <strain evidence="2 3">12-1054</strain>
    </source>
</reference>
<evidence type="ECO:0000313" key="2">
    <source>
        <dbReference type="EMBL" id="ORY85692.1"/>
    </source>
</evidence>
<accession>A0A1Y2FNV9</accession>
<proteinExistence type="predicted"/>
<dbReference type="AlphaFoldDB" id="A0A1Y2FNV9"/>
<dbReference type="GeneID" id="63783194"/>
<keyword evidence="3" id="KW-1185">Reference proteome</keyword>
<dbReference type="EMBL" id="MCFI01000004">
    <property type="protein sequence ID" value="ORY85692.1"/>
    <property type="molecule type" value="Genomic_DNA"/>
</dbReference>
<dbReference type="OrthoDB" id="660555at2759"/>
<dbReference type="RefSeq" id="XP_040727174.1">
    <property type="nucleotide sequence ID" value="XM_040866595.1"/>
</dbReference>
<dbReference type="Proteomes" id="UP000193685">
    <property type="component" value="Unassembled WGS sequence"/>
</dbReference>
<gene>
    <name evidence="2" type="ORF">BCR37DRAFT_247485</name>
</gene>
<feature type="region of interest" description="Disordered" evidence="1">
    <location>
        <begin position="1"/>
        <end position="20"/>
    </location>
</feature>
<evidence type="ECO:0000256" key="1">
    <source>
        <dbReference type="SAM" id="MobiDB-lite"/>
    </source>
</evidence>
<dbReference type="InterPro" id="IPR032675">
    <property type="entry name" value="LRR_dom_sf"/>
</dbReference>
<organism evidence="2 3">
    <name type="scientific">Protomyces lactucae-debilis</name>
    <dbReference type="NCBI Taxonomy" id="2754530"/>
    <lineage>
        <taxon>Eukaryota</taxon>
        <taxon>Fungi</taxon>
        <taxon>Dikarya</taxon>
        <taxon>Ascomycota</taxon>
        <taxon>Taphrinomycotina</taxon>
        <taxon>Taphrinomycetes</taxon>
        <taxon>Taphrinales</taxon>
        <taxon>Protomycetaceae</taxon>
        <taxon>Protomyces</taxon>
    </lineage>
</organism>
<protein>
    <submittedName>
        <fullName evidence="2">Uncharacterized protein</fullName>
    </submittedName>
</protein>
<name>A0A1Y2FNV9_PROLT</name>
<comment type="caution">
    <text evidence="2">The sequence shown here is derived from an EMBL/GenBank/DDBJ whole genome shotgun (WGS) entry which is preliminary data.</text>
</comment>
<evidence type="ECO:0000313" key="3">
    <source>
        <dbReference type="Proteomes" id="UP000193685"/>
    </source>
</evidence>